<dbReference type="EMBL" id="LAZR01021858">
    <property type="protein sequence ID" value="KKL83870.1"/>
    <property type="molecule type" value="Genomic_DNA"/>
</dbReference>
<protein>
    <submittedName>
        <fullName evidence="1">Uncharacterized protein</fullName>
    </submittedName>
</protein>
<evidence type="ECO:0000313" key="1">
    <source>
        <dbReference type="EMBL" id="KKL83870.1"/>
    </source>
</evidence>
<sequence>MTTVKDLLAMPIGTKTGGGFPLTIRTVKKKWEVNGTWYQRALLVDETDEILATVKIRANRPLTRGSVIKIIVAIMKDTMMSKKGEDYSVPLLFVDQFDIPTMTADEAFGPNESQYYNCEPPWIVRGKIETWIVSAYVQAGHSEKEMETFAKSPELDRTVKHLMRR</sequence>
<dbReference type="AlphaFoldDB" id="A0A0F9HQA0"/>
<comment type="caution">
    <text evidence="1">The sequence shown here is derived from an EMBL/GenBank/DDBJ whole genome shotgun (WGS) entry which is preliminary data.</text>
</comment>
<reference evidence="1" key="1">
    <citation type="journal article" date="2015" name="Nature">
        <title>Complex archaea that bridge the gap between prokaryotes and eukaryotes.</title>
        <authorList>
            <person name="Spang A."/>
            <person name="Saw J.H."/>
            <person name="Jorgensen S.L."/>
            <person name="Zaremba-Niedzwiedzka K."/>
            <person name="Martijn J."/>
            <person name="Lind A.E."/>
            <person name="van Eijk R."/>
            <person name="Schleper C."/>
            <person name="Guy L."/>
            <person name="Ettema T.J."/>
        </authorList>
    </citation>
    <scope>NUCLEOTIDE SEQUENCE</scope>
</reference>
<accession>A0A0F9HQA0</accession>
<name>A0A0F9HQA0_9ZZZZ</name>
<gene>
    <name evidence="1" type="ORF">LCGC14_1970430</name>
</gene>
<proteinExistence type="predicted"/>
<organism evidence="1">
    <name type="scientific">marine sediment metagenome</name>
    <dbReference type="NCBI Taxonomy" id="412755"/>
    <lineage>
        <taxon>unclassified sequences</taxon>
        <taxon>metagenomes</taxon>
        <taxon>ecological metagenomes</taxon>
    </lineage>
</organism>